<dbReference type="Gene3D" id="3.40.640.10">
    <property type="entry name" value="Type I PLP-dependent aspartate aminotransferase-like (Major domain)"/>
    <property type="match status" value="1"/>
</dbReference>
<evidence type="ECO:0000313" key="6">
    <source>
        <dbReference type="EMBL" id="CAH9077836.1"/>
    </source>
</evidence>
<name>A0AAV0CPA1_9ASTE</name>
<dbReference type="GO" id="GO:0016846">
    <property type="term" value="F:carbon-sulfur lyase activity"/>
    <property type="evidence" value="ECO:0007669"/>
    <property type="project" value="InterPro"/>
</dbReference>
<organism evidence="6 7">
    <name type="scientific">Cuscuta epithymum</name>
    <dbReference type="NCBI Taxonomy" id="186058"/>
    <lineage>
        <taxon>Eukaryota</taxon>
        <taxon>Viridiplantae</taxon>
        <taxon>Streptophyta</taxon>
        <taxon>Embryophyta</taxon>
        <taxon>Tracheophyta</taxon>
        <taxon>Spermatophyta</taxon>
        <taxon>Magnoliopsida</taxon>
        <taxon>eudicotyledons</taxon>
        <taxon>Gunneridae</taxon>
        <taxon>Pentapetalae</taxon>
        <taxon>asterids</taxon>
        <taxon>lamiids</taxon>
        <taxon>Solanales</taxon>
        <taxon>Convolvulaceae</taxon>
        <taxon>Cuscuteae</taxon>
        <taxon>Cuscuta</taxon>
        <taxon>Cuscuta subgen. Cuscuta</taxon>
    </lineage>
</organism>
<dbReference type="InterPro" id="IPR015422">
    <property type="entry name" value="PyrdxlP-dep_Trfase_small"/>
</dbReference>
<dbReference type="GO" id="GO:0008483">
    <property type="term" value="F:transaminase activity"/>
    <property type="evidence" value="ECO:0007669"/>
    <property type="project" value="UniProtKB-KW"/>
</dbReference>
<evidence type="ECO:0000256" key="4">
    <source>
        <dbReference type="ARBA" id="ARBA00022898"/>
    </source>
</evidence>
<dbReference type="Gene3D" id="3.90.1150.10">
    <property type="entry name" value="Aspartate Aminotransferase, domain 1"/>
    <property type="match status" value="1"/>
</dbReference>
<dbReference type="Proteomes" id="UP001152523">
    <property type="component" value="Unassembled WGS sequence"/>
</dbReference>
<comment type="caution">
    <text evidence="6">The sequence shown here is derived from an EMBL/GenBank/DDBJ whole genome shotgun (WGS) entry which is preliminary data.</text>
</comment>
<protein>
    <recommendedName>
        <fullName evidence="5">Alliinase C-terminal domain-containing protein</fullName>
    </recommendedName>
</protein>
<keyword evidence="4" id="KW-0663">Pyridoxal phosphate</keyword>
<accession>A0AAV0CPA1</accession>
<keyword evidence="3" id="KW-0032">Aminotransferase</keyword>
<dbReference type="AlphaFoldDB" id="A0AAV0CPA1"/>
<dbReference type="InterPro" id="IPR015421">
    <property type="entry name" value="PyrdxlP-dep_Trfase_major"/>
</dbReference>
<comment type="similarity">
    <text evidence="2">Belongs to the alliinase family.</text>
</comment>
<dbReference type="GO" id="GO:0006520">
    <property type="term" value="P:amino acid metabolic process"/>
    <property type="evidence" value="ECO:0007669"/>
    <property type="project" value="TreeGrafter"/>
</dbReference>
<evidence type="ECO:0000259" key="5">
    <source>
        <dbReference type="Pfam" id="PF04864"/>
    </source>
</evidence>
<keyword evidence="3" id="KW-0808">Transferase</keyword>
<dbReference type="Pfam" id="PF04864">
    <property type="entry name" value="Alliinase_C"/>
    <property type="match status" value="1"/>
</dbReference>
<dbReference type="EMBL" id="CAMAPF010000031">
    <property type="protein sequence ID" value="CAH9077836.1"/>
    <property type="molecule type" value="Genomic_DNA"/>
</dbReference>
<proteinExistence type="inferred from homology"/>
<evidence type="ECO:0000256" key="1">
    <source>
        <dbReference type="ARBA" id="ARBA00001933"/>
    </source>
</evidence>
<dbReference type="PANTHER" id="PTHR43795:SF15">
    <property type="entry name" value="TRYPTOPHAN AMINOTRANSFERASE-RELATED PROTEIN 1"/>
    <property type="match status" value="1"/>
</dbReference>
<evidence type="ECO:0000256" key="2">
    <source>
        <dbReference type="ARBA" id="ARBA00006312"/>
    </source>
</evidence>
<dbReference type="InterPro" id="IPR050478">
    <property type="entry name" value="Ethylene_sulfur-biosynth"/>
</dbReference>
<dbReference type="InterPro" id="IPR006948">
    <property type="entry name" value="Alliinase_C"/>
</dbReference>
<feature type="domain" description="Alliinase C-terminal" evidence="5">
    <location>
        <begin position="35"/>
        <end position="388"/>
    </location>
</feature>
<dbReference type="PANTHER" id="PTHR43795">
    <property type="entry name" value="BIFUNCTIONAL ASPARTATE AMINOTRANSFERASE AND GLUTAMATE/ASPARTATE-PREPHENATE AMINOTRANSFERASE-RELATED"/>
    <property type="match status" value="1"/>
</dbReference>
<sequence length="404" mass="45308">MGVTVKTTSPAKSSVAVSPAKFVAENGKLNADALVNLDHGDPTMFVPYWQKMSEGSTITFPGSQSLSYFSETKSVCWFLEPKLEAEIRRLHRIVRNATVGEEDCIVVGSGSSQLIQAALYALSPPDPDQPISVVCAAPYYSSYPEIANLLRSRSYKWGGDARNFDKEEAYIELVTTPNNPDGAIREPVVNRPQGKVIYDFAYYWPHYTAISSAPSHDLMLFTFSKCTGHAGSRIGWAIVRNKEVAKKMTKFIEVSTIGVSKDSQLRAAKILGVVSDSCFSGDDFFTYSRNILKERWQRLRQVVKGSDLFHVQKYPILYCHFAKSMTETLPAFAWMKTIKGEVDCVDLLKEHKILARIGTRFGVESNFARISMVSKDEEFNTFLRKLSIIQGRDDPIDDENHTHI</sequence>
<dbReference type="InterPro" id="IPR015424">
    <property type="entry name" value="PyrdxlP-dep_Trfase"/>
</dbReference>
<reference evidence="6" key="1">
    <citation type="submission" date="2022-07" db="EMBL/GenBank/DDBJ databases">
        <authorList>
            <person name="Macas J."/>
            <person name="Novak P."/>
            <person name="Neumann P."/>
        </authorList>
    </citation>
    <scope>NUCLEOTIDE SEQUENCE</scope>
</reference>
<evidence type="ECO:0000313" key="7">
    <source>
        <dbReference type="Proteomes" id="UP001152523"/>
    </source>
</evidence>
<dbReference type="CDD" id="cd00609">
    <property type="entry name" value="AAT_like"/>
    <property type="match status" value="1"/>
</dbReference>
<dbReference type="InterPro" id="IPR037029">
    <property type="entry name" value="Alliinase_N_sf"/>
</dbReference>
<evidence type="ECO:0000256" key="3">
    <source>
        <dbReference type="ARBA" id="ARBA00022576"/>
    </source>
</evidence>
<gene>
    <name evidence="6" type="ORF">CEPIT_LOCUS6331</name>
</gene>
<dbReference type="Gene3D" id="2.10.25.30">
    <property type="entry name" value="EGF-like, alliinase"/>
    <property type="match status" value="1"/>
</dbReference>
<comment type="cofactor">
    <cofactor evidence="1">
        <name>pyridoxal 5'-phosphate</name>
        <dbReference type="ChEBI" id="CHEBI:597326"/>
    </cofactor>
</comment>
<keyword evidence="7" id="KW-1185">Reference proteome</keyword>
<dbReference type="SUPFAM" id="SSF53383">
    <property type="entry name" value="PLP-dependent transferases"/>
    <property type="match status" value="1"/>
</dbReference>